<feature type="transmembrane region" description="Helical" evidence="1">
    <location>
        <begin position="149"/>
        <end position="166"/>
    </location>
</feature>
<keyword evidence="1" id="KW-0812">Transmembrane</keyword>
<feature type="transmembrane region" description="Helical" evidence="1">
    <location>
        <begin position="68"/>
        <end position="85"/>
    </location>
</feature>
<reference evidence="2" key="1">
    <citation type="journal article" date="2020" name="Nature">
        <title>Giant virus diversity and host interactions through global metagenomics.</title>
        <authorList>
            <person name="Schulz F."/>
            <person name="Roux S."/>
            <person name="Paez-Espino D."/>
            <person name="Jungbluth S."/>
            <person name="Walsh D.A."/>
            <person name="Denef V.J."/>
            <person name="McMahon K.D."/>
            <person name="Konstantinidis K.T."/>
            <person name="Eloe-Fadrosh E.A."/>
            <person name="Kyrpides N.C."/>
            <person name="Woyke T."/>
        </authorList>
    </citation>
    <scope>NUCLEOTIDE SEQUENCE</scope>
    <source>
        <strain evidence="2">GVMAG-M-3300020727-4</strain>
    </source>
</reference>
<protein>
    <submittedName>
        <fullName evidence="2">Uncharacterized protein</fullName>
    </submittedName>
</protein>
<feature type="transmembrane region" description="Helical" evidence="1">
    <location>
        <begin position="92"/>
        <end position="112"/>
    </location>
</feature>
<name>A0A6C0CDQ9_9ZZZZ</name>
<dbReference type="AlphaFoldDB" id="A0A6C0CDQ9"/>
<evidence type="ECO:0000313" key="2">
    <source>
        <dbReference type="EMBL" id="QHT02886.1"/>
    </source>
</evidence>
<keyword evidence="1" id="KW-0472">Membrane</keyword>
<dbReference type="EMBL" id="MN739403">
    <property type="protein sequence ID" value="QHT02886.1"/>
    <property type="molecule type" value="Genomic_DNA"/>
</dbReference>
<feature type="transmembrane region" description="Helical" evidence="1">
    <location>
        <begin position="34"/>
        <end position="53"/>
    </location>
</feature>
<evidence type="ECO:0000256" key="1">
    <source>
        <dbReference type="SAM" id="Phobius"/>
    </source>
</evidence>
<accession>A0A6C0CDQ9</accession>
<feature type="transmembrane region" description="Helical" evidence="1">
    <location>
        <begin position="118"/>
        <end position="137"/>
    </location>
</feature>
<proteinExistence type="predicted"/>
<organism evidence="2">
    <name type="scientific">viral metagenome</name>
    <dbReference type="NCBI Taxonomy" id="1070528"/>
    <lineage>
        <taxon>unclassified sequences</taxon>
        <taxon>metagenomes</taxon>
        <taxon>organismal metagenomes</taxon>
    </lineage>
</organism>
<sequence length="196" mass="22898">MHEIKLWDNMPKRNKYILGVTSLWMMIPIINTNISYLSGLLGAVCAASTLFWFDPHQNSLLHKADKYLSTNFTITLFIYTIFDIINNNSSILLFSSLSGTTCMFYIISYNYFESEMHNYQLIAHLLFRYSIFLWSYMIMVQSKNIQNEILVVTIGYSINVSVMIFLKSWKNYSYWNNCIATSLLVMGTDLIKLYKS</sequence>
<keyword evidence="1" id="KW-1133">Transmembrane helix</keyword>